<evidence type="ECO:0000256" key="1">
    <source>
        <dbReference type="ARBA" id="ARBA00004651"/>
    </source>
</evidence>
<keyword evidence="4 12" id="KW-1133">Transmembrane helix</keyword>
<gene>
    <name evidence="15" type="primary">LOC110985456</name>
</gene>
<dbReference type="OMA" id="QCTYDED"/>
<keyword evidence="8 10" id="KW-0675">Receptor</keyword>
<feature type="transmembrane region" description="Helical" evidence="12">
    <location>
        <begin position="213"/>
        <end position="235"/>
    </location>
</feature>
<dbReference type="AlphaFoldDB" id="A0A8B7ZBI6"/>
<evidence type="ECO:0000256" key="3">
    <source>
        <dbReference type="ARBA" id="ARBA00022692"/>
    </source>
</evidence>
<keyword evidence="14" id="KW-1185">Reference proteome</keyword>
<feature type="transmembrane region" description="Helical" evidence="12">
    <location>
        <begin position="56"/>
        <end position="80"/>
    </location>
</feature>
<evidence type="ECO:0000256" key="12">
    <source>
        <dbReference type="SAM" id="Phobius"/>
    </source>
</evidence>
<dbReference type="SUPFAM" id="SSF81321">
    <property type="entry name" value="Family A G protein-coupled receptor-like"/>
    <property type="match status" value="1"/>
</dbReference>
<dbReference type="PANTHER" id="PTHR24248:SF199">
    <property type="entry name" value="IP13425P-RELATED"/>
    <property type="match status" value="1"/>
</dbReference>
<comment type="subcellular location">
    <subcellularLocation>
        <location evidence="1">Cell membrane</location>
        <topology evidence="1">Multi-pass membrane protein</topology>
    </subcellularLocation>
</comment>
<feature type="domain" description="G-protein coupled receptors family 1 profile" evidence="13">
    <location>
        <begin position="72"/>
        <end position="396"/>
    </location>
</feature>
<sequence>MWSVRLGRSLFSSGSGQLRFAGNDSNLTFPATAIEDEDDTTWGFFPEEEVSLQIRWPIGLLLTSLTVFIALGNTLVVLAVLLERQLRTFENFFFVSLAIADLSIALFVLPLTLSVELSDGKWHFGRAACDFFIFVDVSCCTASILHLCTIGLNRFWSISSPLKYTTKQTNRRAFLTIISIWLLSFVVASPPIFGWPQRSKKITNQCTYDEDRLYVVCSALGSFYIPLVVMVIVYFRIYRLSKKGAQFRRSQGRENDVSTRRWRRHVTESNQRSRGFVDGAAMHAVRRPDRANSSELAKSPTAKPQPQNAKKGPKFWSIVYRAASKGTSKESRMRFVEVKTAKTLGLIMSVFVVCWLPFFLLYVIKPFCPSCHIPVTLDRSALWLGYANSLFNPIIYICCKPLFRQTFKKILLLKCCNLMGRYTLHVECCPSTRPRFHHIQRRHHITDKESSFSCRMEYGHLSVNVPPDILHIEERSHSVRSNKRKRSLDQLSWTSSCVGKYYNGSSSSPASVDWTCLGHNVKRVPNSCVSDIPQVVVRNGDDHQPHQTFSGITHSQSTNLRSFSNISLVPDTVESKEDRESRAKHRPKMRTDLILNSDISPRVRVLNRRCTWSEPARWTQQKSSSLYQLKKVTDIFNHL</sequence>
<dbReference type="GO" id="GO:0004993">
    <property type="term" value="F:G protein-coupled serotonin receptor activity"/>
    <property type="evidence" value="ECO:0007669"/>
    <property type="project" value="UniProtKB-ARBA"/>
</dbReference>
<reference evidence="15" key="1">
    <citation type="submission" date="2025-08" db="UniProtKB">
        <authorList>
            <consortium name="RefSeq"/>
        </authorList>
    </citation>
    <scope>IDENTIFICATION</scope>
</reference>
<evidence type="ECO:0000256" key="9">
    <source>
        <dbReference type="ARBA" id="ARBA00023224"/>
    </source>
</evidence>
<evidence type="ECO:0000256" key="8">
    <source>
        <dbReference type="ARBA" id="ARBA00023170"/>
    </source>
</evidence>
<dbReference type="Gene3D" id="1.20.1070.10">
    <property type="entry name" value="Rhodopsin 7-helix transmembrane proteins"/>
    <property type="match status" value="1"/>
</dbReference>
<dbReference type="PRINTS" id="PR00237">
    <property type="entry name" value="GPCRRHODOPSN"/>
</dbReference>
<keyword evidence="2" id="KW-1003">Cell membrane</keyword>
<dbReference type="KEGG" id="aplc:110985456"/>
<feature type="transmembrane region" description="Helical" evidence="12">
    <location>
        <begin position="173"/>
        <end position="193"/>
    </location>
</feature>
<evidence type="ECO:0000256" key="11">
    <source>
        <dbReference type="SAM" id="MobiDB-lite"/>
    </source>
</evidence>
<dbReference type="GeneID" id="110985456"/>
<keyword evidence="6 12" id="KW-0472">Membrane</keyword>
<feature type="transmembrane region" description="Helical" evidence="12">
    <location>
        <begin position="343"/>
        <end position="364"/>
    </location>
</feature>
<evidence type="ECO:0000256" key="6">
    <source>
        <dbReference type="ARBA" id="ARBA00023136"/>
    </source>
</evidence>
<evidence type="ECO:0000256" key="4">
    <source>
        <dbReference type="ARBA" id="ARBA00022989"/>
    </source>
</evidence>
<dbReference type="InterPro" id="IPR000276">
    <property type="entry name" value="GPCR_Rhodpsn"/>
</dbReference>
<dbReference type="SMART" id="SM01381">
    <property type="entry name" value="7TM_GPCR_Srsx"/>
    <property type="match status" value="1"/>
</dbReference>
<feature type="transmembrane region" description="Helical" evidence="12">
    <location>
        <begin position="131"/>
        <end position="152"/>
    </location>
</feature>
<dbReference type="Pfam" id="PF00001">
    <property type="entry name" value="7tm_1"/>
    <property type="match status" value="1"/>
</dbReference>
<keyword evidence="7" id="KW-1015">Disulfide bond</keyword>
<dbReference type="PROSITE" id="PS00237">
    <property type="entry name" value="G_PROTEIN_RECEP_F1_1"/>
    <property type="match status" value="1"/>
</dbReference>
<dbReference type="RefSeq" id="XP_022102185.1">
    <property type="nucleotide sequence ID" value="XM_022246493.1"/>
</dbReference>
<comment type="similarity">
    <text evidence="10">Belongs to the G-protein coupled receptor 1 family.</text>
</comment>
<dbReference type="PANTHER" id="PTHR24248">
    <property type="entry name" value="ADRENERGIC RECEPTOR-RELATED G-PROTEIN COUPLED RECEPTOR"/>
    <property type="match status" value="1"/>
</dbReference>
<feature type="transmembrane region" description="Helical" evidence="12">
    <location>
        <begin position="92"/>
        <end position="111"/>
    </location>
</feature>
<evidence type="ECO:0000256" key="5">
    <source>
        <dbReference type="ARBA" id="ARBA00023040"/>
    </source>
</evidence>
<evidence type="ECO:0000256" key="2">
    <source>
        <dbReference type="ARBA" id="ARBA00022475"/>
    </source>
</evidence>
<keyword evidence="5 10" id="KW-0297">G-protein coupled receptor</keyword>
<dbReference type="Proteomes" id="UP000694845">
    <property type="component" value="Unplaced"/>
</dbReference>
<feature type="region of interest" description="Disordered" evidence="11">
    <location>
        <begin position="288"/>
        <end position="311"/>
    </location>
</feature>
<proteinExistence type="inferred from homology"/>
<dbReference type="GO" id="GO:0005886">
    <property type="term" value="C:plasma membrane"/>
    <property type="evidence" value="ECO:0007669"/>
    <property type="project" value="UniProtKB-SubCell"/>
</dbReference>
<dbReference type="CDD" id="cd14967">
    <property type="entry name" value="7tmA_amine_R-like"/>
    <property type="match status" value="1"/>
</dbReference>
<dbReference type="GO" id="GO:0071880">
    <property type="term" value="P:adenylate cyclase-activating adrenergic receptor signaling pathway"/>
    <property type="evidence" value="ECO:0007669"/>
    <property type="project" value="TreeGrafter"/>
</dbReference>
<accession>A0A8B7ZBI6</accession>
<dbReference type="GO" id="GO:0043410">
    <property type="term" value="P:positive regulation of MAPK cascade"/>
    <property type="evidence" value="ECO:0007669"/>
    <property type="project" value="TreeGrafter"/>
</dbReference>
<name>A0A8B7ZBI6_ACAPL</name>
<evidence type="ECO:0000313" key="15">
    <source>
        <dbReference type="RefSeq" id="XP_022102185.1"/>
    </source>
</evidence>
<evidence type="ECO:0000256" key="10">
    <source>
        <dbReference type="RuleBase" id="RU000688"/>
    </source>
</evidence>
<evidence type="ECO:0000313" key="14">
    <source>
        <dbReference type="Proteomes" id="UP000694845"/>
    </source>
</evidence>
<keyword evidence="9 10" id="KW-0807">Transducer</keyword>
<keyword evidence="3 10" id="KW-0812">Transmembrane</keyword>
<feature type="compositionally biased region" description="Polar residues" evidence="11">
    <location>
        <begin position="293"/>
        <end position="308"/>
    </location>
</feature>
<evidence type="ECO:0000259" key="13">
    <source>
        <dbReference type="PROSITE" id="PS50262"/>
    </source>
</evidence>
<dbReference type="InterPro" id="IPR017452">
    <property type="entry name" value="GPCR_Rhodpsn_7TM"/>
</dbReference>
<evidence type="ECO:0000256" key="7">
    <source>
        <dbReference type="ARBA" id="ARBA00023157"/>
    </source>
</evidence>
<organism evidence="14 15">
    <name type="scientific">Acanthaster planci</name>
    <name type="common">Crown-of-thorns starfish</name>
    <dbReference type="NCBI Taxonomy" id="133434"/>
    <lineage>
        <taxon>Eukaryota</taxon>
        <taxon>Metazoa</taxon>
        <taxon>Echinodermata</taxon>
        <taxon>Eleutherozoa</taxon>
        <taxon>Asterozoa</taxon>
        <taxon>Asteroidea</taxon>
        <taxon>Valvatacea</taxon>
        <taxon>Valvatida</taxon>
        <taxon>Acanthasteridae</taxon>
        <taxon>Acanthaster</taxon>
    </lineage>
</organism>
<dbReference type="PROSITE" id="PS50262">
    <property type="entry name" value="G_PROTEIN_RECEP_F1_2"/>
    <property type="match status" value="1"/>
</dbReference>
<protein>
    <submittedName>
        <fullName evidence="15">Probable G-protein coupled receptor No18</fullName>
    </submittedName>
</protein>
<dbReference type="OrthoDB" id="5951059at2759"/>